<accession>A0A0G4HEK0</accession>
<dbReference type="Gene3D" id="3.30.70.270">
    <property type="match status" value="1"/>
</dbReference>
<evidence type="ECO:0000256" key="1">
    <source>
        <dbReference type="ARBA" id="ARBA00004123"/>
    </source>
</evidence>
<evidence type="ECO:0000256" key="6">
    <source>
        <dbReference type="ARBA" id="ARBA00022771"/>
    </source>
</evidence>
<dbReference type="Pfam" id="PF00817">
    <property type="entry name" value="IMS"/>
    <property type="match status" value="1"/>
</dbReference>
<dbReference type="Pfam" id="PF11799">
    <property type="entry name" value="IMS_C"/>
    <property type="match status" value="1"/>
</dbReference>
<feature type="region of interest" description="Disordered" evidence="12">
    <location>
        <begin position="268"/>
        <end position="325"/>
    </location>
</feature>
<feature type="compositionally biased region" description="Acidic residues" evidence="12">
    <location>
        <begin position="307"/>
        <end position="325"/>
    </location>
</feature>
<dbReference type="PROSITE" id="PS50173">
    <property type="entry name" value="UMUC"/>
    <property type="match status" value="1"/>
</dbReference>
<evidence type="ECO:0000256" key="10">
    <source>
        <dbReference type="ARBA" id="ARBA00023242"/>
    </source>
</evidence>
<feature type="compositionally biased region" description="Basic and acidic residues" evidence="12">
    <location>
        <begin position="858"/>
        <end position="873"/>
    </location>
</feature>
<feature type="compositionally biased region" description="Basic and acidic residues" evidence="12">
    <location>
        <begin position="741"/>
        <end position="768"/>
    </location>
</feature>
<evidence type="ECO:0000256" key="5">
    <source>
        <dbReference type="ARBA" id="ARBA00022763"/>
    </source>
</evidence>
<proteinExistence type="predicted"/>
<keyword evidence="6" id="KW-0863">Zinc-finger</keyword>
<evidence type="ECO:0000256" key="4">
    <source>
        <dbReference type="ARBA" id="ARBA00022723"/>
    </source>
</evidence>
<dbReference type="PANTHER" id="PTHR45873">
    <property type="entry name" value="DNA POLYMERASE ETA"/>
    <property type="match status" value="1"/>
</dbReference>
<evidence type="ECO:0000256" key="3">
    <source>
        <dbReference type="ARBA" id="ARBA00022695"/>
    </source>
</evidence>
<protein>
    <recommendedName>
        <fullName evidence="11">DNA polymerase eta</fullName>
    </recommendedName>
</protein>
<dbReference type="GO" id="GO:0008270">
    <property type="term" value="F:zinc ion binding"/>
    <property type="evidence" value="ECO:0007669"/>
    <property type="project" value="UniProtKB-KW"/>
</dbReference>
<dbReference type="Gene3D" id="3.40.1170.60">
    <property type="match status" value="1"/>
</dbReference>
<keyword evidence="4" id="KW-0479">Metal-binding</keyword>
<feature type="compositionally biased region" description="Basic and acidic residues" evidence="12">
    <location>
        <begin position="293"/>
        <end position="306"/>
    </location>
</feature>
<dbReference type="GO" id="GO:0003684">
    <property type="term" value="F:damaged DNA binding"/>
    <property type="evidence" value="ECO:0007669"/>
    <property type="project" value="InterPro"/>
</dbReference>
<dbReference type="InterPro" id="IPR036775">
    <property type="entry name" value="DNA_pol_Y-fam_lit_finger_sf"/>
</dbReference>
<keyword evidence="10" id="KW-0539">Nucleus</keyword>
<dbReference type="SUPFAM" id="SSF56672">
    <property type="entry name" value="DNA/RNA polymerases"/>
    <property type="match status" value="2"/>
</dbReference>
<reference evidence="15" key="1">
    <citation type="submission" date="2014-11" db="EMBL/GenBank/DDBJ databases">
        <authorList>
            <person name="Otto D Thomas"/>
            <person name="Naeem Raeece"/>
        </authorList>
    </citation>
    <scope>NUCLEOTIDE SEQUENCE</scope>
</reference>
<keyword evidence="2" id="KW-0808">Transferase</keyword>
<feature type="compositionally biased region" description="Polar residues" evidence="12">
    <location>
        <begin position="933"/>
        <end position="951"/>
    </location>
</feature>
<feature type="compositionally biased region" description="Polar residues" evidence="12">
    <location>
        <begin position="992"/>
        <end position="1005"/>
    </location>
</feature>
<dbReference type="GO" id="GO:0006281">
    <property type="term" value="P:DNA repair"/>
    <property type="evidence" value="ECO:0007669"/>
    <property type="project" value="UniProtKB-KW"/>
</dbReference>
<evidence type="ECO:0000313" key="15">
    <source>
        <dbReference type="EMBL" id="CEM42501.1"/>
    </source>
</evidence>
<evidence type="ECO:0000256" key="9">
    <source>
        <dbReference type="ARBA" id="ARBA00023204"/>
    </source>
</evidence>
<feature type="domain" description="UmuC" evidence="13">
    <location>
        <begin position="17"/>
        <end position="416"/>
    </location>
</feature>
<dbReference type="InterPro" id="IPR043502">
    <property type="entry name" value="DNA/RNA_pol_sf"/>
</dbReference>
<feature type="region of interest" description="Disordered" evidence="12">
    <location>
        <begin position="930"/>
        <end position="1032"/>
    </location>
</feature>
<organism evidence="15">
    <name type="scientific">Chromera velia CCMP2878</name>
    <dbReference type="NCBI Taxonomy" id="1169474"/>
    <lineage>
        <taxon>Eukaryota</taxon>
        <taxon>Sar</taxon>
        <taxon>Alveolata</taxon>
        <taxon>Colpodellida</taxon>
        <taxon>Chromeraceae</taxon>
        <taxon>Chromera</taxon>
    </lineage>
</organism>
<keyword evidence="9" id="KW-0234">DNA repair</keyword>
<evidence type="ECO:0000256" key="2">
    <source>
        <dbReference type="ARBA" id="ARBA00022679"/>
    </source>
</evidence>
<gene>
    <name evidence="15" type="ORF">Cvel_26786</name>
</gene>
<dbReference type="FunFam" id="3.40.1170.60:FF:000003">
    <property type="entry name" value="DNA polymerase eta"/>
    <property type="match status" value="1"/>
</dbReference>
<keyword evidence="5" id="KW-0227">DNA damage</keyword>
<feature type="region of interest" description="Disordered" evidence="12">
    <location>
        <begin position="705"/>
        <end position="829"/>
    </location>
</feature>
<dbReference type="InterPro" id="IPR052230">
    <property type="entry name" value="DNA_polymerase_eta"/>
</dbReference>
<evidence type="ECO:0000259" key="14">
    <source>
        <dbReference type="PROSITE" id="PS51907"/>
    </source>
</evidence>
<dbReference type="GO" id="GO:0035861">
    <property type="term" value="C:site of double-strand break"/>
    <property type="evidence" value="ECO:0007669"/>
    <property type="project" value="TreeGrafter"/>
</dbReference>
<dbReference type="EMBL" id="CDMZ01002465">
    <property type="protein sequence ID" value="CEM42501.1"/>
    <property type="molecule type" value="Genomic_DNA"/>
</dbReference>
<sequence length="1032" mass="110287">MERLTVGSFIHTLPQVIAHIDLDAFYAQVEQVRLGVSRDTPLAVQQWRGCIAVNYACRAEGIKKHMQLDEIKKLCPEVQLVHVATYCTEQCEECHPDPSSRPPPVPLTTPLLSPEITNFDYASVVPRYHKNPKGSCNKVSLGPYREASGRIFALLRESFGRPRVEKASVDEAYVDLSIVAHEKVKKSGVIALLEKAYREGGGTSLREAADSVGDAAWKAAGNTKMGERAQHCSRKDVGRQQKRWRLALERFCASASASSSASSSASAGLEAGHASEGKWGNGVGVKVEEEEDGKAGQRREREKGREEEGEEMCGETQTEEADASETDVCDLDTLRGVIQEIINDSVLLEASRIVSDFRALLEQRTFYRASAGVAHAKVLAKIGSALNKPNAQTAVRSRMTLAFMRRFPLEKIPLLGGKMGSQMADVAVGPSPSDSLASALGGGEGREVLAGDLWQYSAGELAARTGGDLARAGWVSQRVRGLDSAGVIVDRDLSKSILTAKSFERPVKSLHEMMPWLRVMVGELCARMKEMFEDSGRWPRTLAVGFTAGGAKGEARSKQGELPGECRPSTPLKSLGEKVMREVLKRLMAGMGVPESGVSPQGGHLMCRRVAASVTNFEQVGKSHAAGGGSAAGAPSASVIGRMFRSQKERQQQAVQSEESTGGGGGTCVRKRIESDGVALWSSNGRAVSAELPFAGLFPPSSGGCGVLPPPRIQETAVPRPPVQKERETGRRRNAPAEGEGGGKRPLERKPIVAGAKEKLEKEKDPNPKRARGPMGGVQGERGGRGRGKATGGNSDDFKAPRIEHFFANVARESSVVGPRPNSGLTGQQQSAVFASAQNRGPLINPAVPPPAASSVSEMKRGTDLKSDGEKETATMQNKSSELAVSVQSRPTVFCPECQKDIPADQMASGIHRDFHVALALSKSQSSISSTSLMQKENSTKQFNSGSSQQQTKKKPSGGSIAFSNNPPKTKQQGVLKKGGGLAAFFKKAKQQSHVSPSDVTNQHVSGAPPLTAAFQQGSTEAHDVIDIDDDS</sequence>
<dbReference type="InterPro" id="IPR043128">
    <property type="entry name" value="Rev_trsase/Diguanyl_cyclase"/>
</dbReference>
<dbReference type="InterPro" id="IPR001126">
    <property type="entry name" value="UmuC"/>
</dbReference>
<dbReference type="Pfam" id="PF18439">
    <property type="entry name" value="zf_UBZ"/>
    <property type="match status" value="1"/>
</dbReference>
<dbReference type="Gene3D" id="3.30.1490.100">
    <property type="entry name" value="DNA polymerase, Y-family, little finger domain"/>
    <property type="match status" value="1"/>
</dbReference>
<dbReference type="GO" id="GO:0009314">
    <property type="term" value="P:response to radiation"/>
    <property type="evidence" value="ECO:0007669"/>
    <property type="project" value="TreeGrafter"/>
</dbReference>
<dbReference type="InterPro" id="IPR017961">
    <property type="entry name" value="DNA_pol_Y-fam_little_finger"/>
</dbReference>
<dbReference type="InterPro" id="IPR041298">
    <property type="entry name" value="UBZ3"/>
</dbReference>
<feature type="compositionally biased region" description="Polar residues" evidence="12">
    <location>
        <begin position="874"/>
        <end position="886"/>
    </location>
</feature>
<evidence type="ECO:0000256" key="12">
    <source>
        <dbReference type="SAM" id="MobiDB-lite"/>
    </source>
</evidence>
<feature type="region of interest" description="Disordered" evidence="12">
    <location>
        <begin position="841"/>
        <end position="886"/>
    </location>
</feature>
<feature type="region of interest" description="Disordered" evidence="12">
    <location>
        <begin position="645"/>
        <end position="670"/>
    </location>
</feature>
<keyword evidence="3" id="KW-0548">Nucleotidyltransferase</keyword>
<evidence type="ECO:0000256" key="7">
    <source>
        <dbReference type="ARBA" id="ARBA00022833"/>
    </source>
</evidence>
<dbReference type="GO" id="GO:0005634">
    <property type="term" value="C:nucleus"/>
    <property type="evidence" value="ECO:0007669"/>
    <property type="project" value="UniProtKB-SubCell"/>
</dbReference>
<dbReference type="SUPFAM" id="SSF100879">
    <property type="entry name" value="Lesion bypass DNA polymerase (Y-family), little finger domain"/>
    <property type="match status" value="1"/>
</dbReference>
<evidence type="ECO:0000256" key="8">
    <source>
        <dbReference type="ARBA" id="ARBA00022842"/>
    </source>
</evidence>
<dbReference type="GO" id="GO:0003887">
    <property type="term" value="F:DNA-directed DNA polymerase activity"/>
    <property type="evidence" value="ECO:0007669"/>
    <property type="project" value="TreeGrafter"/>
</dbReference>
<comment type="subcellular location">
    <subcellularLocation>
        <location evidence="1">Nucleus</location>
    </subcellularLocation>
</comment>
<evidence type="ECO:0000256" key="11">
    <source>
        <dbReference type="ARBA" id="ARBA00044975"/>
    </source>
</evidence>
<keyword evidence="8" id="KW-0460">Magnesium</keyword>
<name>A0A0G4HEK0_9ALVE</name>
<dbReference type="AlphaFoldDB" id="A0A0G4HEK0"/>
<dbReference type="PROSITE" id="PS51907">
    <property type="entry name" value="ZF_UBZ3"/>
    <property type="match status" value="1"/>
</dbReference>
<dbReference type="VEuPathDB" id="CryptoDB:Cvel_26786"/>
<dbReference type="GO" id="GO:0042276">
    <property type="term" value="P:error-prone translesion synthesis"/>
    <property type="evidence" value="ECO:0007669"/>
    <property type="project" value="TreeGrafter"/>
</dbReference>
<evidence type="ECO:0000259" key="13">
    <source>
        <dbReference type="PROSITE" id="PS50173"/>
    </source>
</evidence>
<dbReference type="PANTHER" id="PTHR45873:SF1">
    <property type="entry name" value="DNA POLYMERASE ETA"/>
    <property type="match status" value="1"/>
</dbReference>
<feature type="compositionally biased region" description="Basic and acidic residues" evidence="12">
    <location>
        <begin position="796"/>
        <end position="805"/>
    </location>
</feature>
<keyword evidence="7" id="KW-0862">Zinc</keyword>
<feature type="domain" description="UBZ3-type" evidence="14">
    <location>
        <begin position="888"/>
        <end position="924"/>
    </location>
</feature>
<dbReference type="GO" id="GO:0005657">
    <property type="term" value="C:replication fork"/>
    <property type="evidence" value="ECO:0007669"/>
    <property type="project" value="TreeGrafter"/>
</dbReference>